<reference evidence="1" key="1">
    <citation type="journal article" date="2014" name="Nat. Commun.">
        <title>The tobacco genome sequence and its comparison with those of tomato and potato.</title>
        <authorList>
            <person name="Sierro N."/>
            <person name="Battey J.N."/>
            <person name="Ouadi S."/>
            <person name="Bakaher N."/>
            <person name="Bovet L."/>
            <person name="Willig A."/>
            <person name="Goepfert S."/>
            <person name="Peitsch M.C."/>
            <person name="Ivanov N.V."/>
        </authorList>
    </citation>
    <scope>NUCLEOTIDE SEQUENCE [LARGE SCALE GENOMIC DNA]</scope>
</reference>
<dbReference type="Proteomes" id="UP000790787">
    <property type="component" value="Chromosome 13"/>
</dbReference>
<reference evidence="2" key="2">
    <citation type="submission" date="2025-08" db="UniProtKB">
        <authorList>
            <consortium name="RefSeq"/>
        </authorList>
    </citation>
    <scope>IDENTIFICATION</scope>
    <source>
        <tissue evidence="2">Leaf</tissue>
    </source>
</reference>
<sequence>MVFINLEKAYDKVPREVLWRCPEVSGVTVVYTRVIKDMYDGVKTRVRTVGGDSNYFPVMMGLHQGSTLIPFLFDLAMDVLIHHIHEEEIEVEVNLDTQVIPKKESFKYLGKDQIRNAFIRDKVGVAFLEEKLRESRLRWFGHVKRRDTDAPGRRCEHPRGEDIPPTKTPPDSTIPAQSAQIPTPTKGAKIPPPIDVTVPPLASSFGPSVSDEDLRGAIQMLA</sequence>
<keyword evidence="1" id="KW-1185">Reference proteome</keyword>
<proteinExistence type="predicted"/>
<name>A0AC58SIY9_TOBAC</name>
<accession>A0AC58SIY9</accession>
<protein>
    <submittedName>
        <fullName evidence="2">Uncharacterized protein LOC142168153</fullName>
    </submittedName>
</protein>
<gene>
    <name evidence="2" type="primary">LOC142168153</name>
</gene>
<dbReference type="RefSeq" id="XP_075084918.1">
    <property type="nucleotide sequence ID" value="XM_075228817.1"/>
</dbReference>
<evidence type="ECO:0000313" key="2">
    <source>
        <dbReference type="RefSeq" id="XP_075084918.1"/>
    </source>
</evidence>
<evidence type="ECO:0000313" key="1">
    <source>
        <dbReference type="Proteomes" id="UP000790787"/>
    </source>
</evidence>
<organism evidence="1 2">
    <name type="scientific">Nicotiana tabacum</name>
    <name type="common">Common tobacco</name>
    <dbReference type="NCBI Taxonomy" id="4097"/>
    <lineage>
        <taxon>Eukaryota</taxon>
        <taxon>Viridiplantae</taxon>
        <taxon>Streptophyta</taxon>
        <taxon>Embryophyta</taxon>
        <taxon>Tracheophyta</taxon>
        <taxon>Spermatophyta</taxon>
        <taxon>Magnoliopsida</taxon>
        <taxon>eudicotyledons</taxon>
        <taxon>Gunneridae</taxon>
        <taxon>Pentapetalae</taxon>
        <taxon>asterids</taxon>
        <taxon>lamiids</taxon>
        <taxon>Solanales</taxon>
        <taxon>Solanaceae</taxon>
        <taxon>Nicotianoideae</taxon>
        <taxon>Nicotianeae</taxon>
        <taxon>Nicotiana</taxon>
    </lineage>
</organism>